<dbReference type="Gene3D" id="1.20.5.110">
    <property type="match status" value="1"/>
</dbReference>
<accession>A0A9P6LZI8</accession>
<dbReference type="AlphaFoldDB" id="A0A9P6LZI8"/>
<keyword evidence="5 9" id="KW-1133">Transmembrane helix</keyword>
<dbReference type="InterPro" id="IPR039899">
    <property type="entry name" value="BET1_SNARE"/>
</dbReference>
<evidence type="ECO:0000256" key="3">
    <source>
        <dbReference type="ARBA" id="ARBA00022692"/>
    </source>
</evidence>
<dbReference type="PANTHER" id="PTHR12791">
    <property type="entry name" value="GOLGI SNARE BET1-RELATED"/>
    <property type="match status" value="1"/>
</dbReference>
<evidence type="ECO:0000256" key="7">
    <source>
        <dbReference type="ARBA" id="ARBA00023136"/>
    </source>
</evidence>
<dbReference type="CDD" id="cd15853">
    <property type="entry name" value="SNARE_Bet1"/>
    <property type="match status" value="1"/>
</dbReference>
<proteinExistence type="predicted"/>
<evidence type="ECO:0000256" key="6">
    <source>
        <dbReference type="ARBA" id="ARBA00023034"/>
    </source>
</evidence>
<gene>
    <name evidence="11" type="primary">BET1_2</name>
    <name evidence="11" type="ORF">BGZ70_010538</name>
</gene>
<dbReference type="SMART" id="SM00397">
    <property type="entry name" value="t_SNARE"/>
    <property type="match status" value="1"/>
</dbReference>
<dbReference type="Proteomes" id="UP000738359">
    <property type="component" value="Unassembled WGS sequence"/>
</dbReference>
<dbReference type="GO" id="GO:0015031">
    <property type="term" value="P:protein transport"/>
    <property type="evidence" value="ECO:0007669"/>
    <property type="project" value="UniProtKB-KW"/>
</dbReference>
<evidence type="ECO:0000256" key="9">
    <source>
        <dbReference type="SAM" id="Phobius"/>
    </source>
</evidence>
<comment type="caution">
    <text evidence="11">The sequence shown here is derived from an EMBL/GenBank/DDBJ whole genome shotgun (WGS) entry which is preliminary data.</text>
</comment>
<keyword evidence="4" id="KW-0653">Protein transport</keyword>
<keyword evidence="6" id="KW-0333">Golgi apparatus</keyword>
<feature type="domain" description="T-SNARE coiled-coil homology" evidence="10">
    <location>
        <begin position="63"/>
        <end position="125"/>
    </location>
</feature>
<evidence type="ECO:0000256" key="4">
    <source>
        <dbReference type="ARBA" id="ARBA00022927"/>
    </source>
</evidence>
<keyword evidence="3 9" id="KW-0812">Transmembrane</keyword>
<dbReference type="OrthoDB" id="3063237at2759"/>
<name>A0A9P6LZI8_MORAP</name>
<dbReference type="GO" id="GO:0000139">
    <property type="term" value="C:Golgi membrane"/>
    <property type="evidence" value="ECO:0007669"/>
    <property type="project" value="UniProtKB-SubCell"/>
</dbReference>
<dbReference type="SUPFAM" id="SSF58038">
    <property type="entry name" value="SNARE fusion complex"/>
    <property type="match status" value="1"/>
</dbReference>
<evidence type="ECO:0000256" key="5">
    <source>
        <dbReference type="ARBA" id="ARBA00022989"/>
    </source>
</evidence>
<evidence type="ECO:0000313" key="11">
    <source>
        <dbReference type="EMBL" id="KAF9954518.1"/>
    </source>
</evidence>
<keyword evidence="7 9" id="KW-0472">Membrane</keyword>
<keyword evidence="12" id="KW-1185">Reference proteome</keyword>
<dbReference type="InterPro" id="IPR000727">
    <property type="entry name" value="T_SNARE_dom"/>
</dbReference>
<sequence>MDVFRRNVMRVVNGFEEVNELGGLLGHMILEKNQNQTRADLFGSSSSSNSRSNGHNREQQTALLYEQQNDLRMEELASKVSALNKITVDIQNEVHGQHAILDQNANSFNDFGTSFATTIKKLNVMATQQMGKSMCWMVSAIVIVFFIVYFILTRTNST</sequence>
<evidence type="ECO:0000256" key="1">
    <source>
        <dbReference type="ARBA" id="ARBA00004394"/>
    </source>
</evidence>
<reference evidence="11" key="1">
    <citation type="journal article" date="2020" name="Fungal Divers.">
        <title>Resolving the Mortierellaceae phylogeny through synthesis of multi-gene phylogenetics and phylogenomics.</title>
        <authorList>
            <person name="Vandepol N."/>
            <person name="Liber J."/>
            <person name="Desiro A."/>
            <person name="Na H."/>
            <person name="Kennedy M."/>
            <person name="Barry K."/>
            <person name="Grigoriev I.V."/>
            <person name="Miller A.N."/>
            <person name="O'Donnell K."/>
            <person name="Stajich J.E."/>
            <person name="Bonito G."/>
        </authorList>
    </citation>
    <scope>NUCLEOTIDE SEQUENCE</scope>
    <source>
        <strain evidence="11">CK1249</strain>
    </source>
</reference>
<dbReference type="PROSITE" id="PS50192">
    <property type="entry name" value="T_SNARE"/>
    <property type="match status" value="1"/>
</dbReference>
<dbReference type="EMBL" id="JAAAHY010000963">
    <property type="protein sequence ID" value="KAF9954518.1"/>
    <property type="molecule type" value="Genomic_DNA"/>
</dbReference>
<feature type="transmembrane region" description="Helical" evidence="9">
    <location>
        <begin position="134"/>
        <end position="152"/>
    </location>
</feature>
<evidence type="ECO:0000256" key="2">
    <source>
        <dbReference type="ARBA" id="ARBA00022448"/>
    </source>
</evidence>
<comment type="subcellular location">
    <subcellularLocation>
        <location evidence="8">Endomembrane system</location>
        <topology evidence="8">Single-pass type IV membrane protein</topology>
    </subcellularLocation>
    <subcellularLocation>
        <location evidence="1">Golgi apparatus membrane</location>
    </subcellularLocation>
</comment>
<keyword evidence="2" id="KW-0813">Transport</keyword>
<protein>
    <submittedName>
        <fullName evidence="11">Protein transport protein bet1</fullName>
    </submittedName>
</protein>
<evidence type="ECO:0000256" key="8">
    <source>
        <dbReference type="ARBA" id="ARBA00046280"/>
    </source>
</evidence>
<organism evidence="11 12">
    <name type="scientific">Mortierella alpina</name>
    <name type="common">Oleaginous fungus</name>
    <name type="synonym">Mortierella renispora</name>
    <dbReference type="NCBI Taxonomy" id="64518"/>
    <lineage>
        <taxon>Eukaryota</taxon>
        <taxon>Fungi</taxon>
        <taxon>Fungi incertae sedis</taxon>
        <taxon>Mucoromycota</taxon>
        <taxon>Mortierellomycotina</taxon>
        <taxon>Mortierellomycetes</taxon>
        <taxon>Mortierellales</taxon>
        <taxon>Mortierellaceae</taxon>
        <taxon>Mortierella</taxon>
    </lineage>
</organism>
<evidence type="ECO:0000259" key="10">
    <source>
        <dbReference type="PROSITE" id="PS50192"/>
    </source>
</evidence>
<evidence type="ECO:0000313" key="12">
    <source>
        <dbReference type="Proteomes" id="UP000738359"/>
    </source>
</evidence>